<evidence type="ECO:0000256" key="2">
    <source>
        <dbReference type="ARBA" id="ARBA00022475"/>
    </source>
</evidence>
<dbReference type="InterPro" id="IPR050189">
    <property type="entry name" value="MFS_Efflux_Transporters"/>
</dbReference>
<organism evidence="9 10">
    <name type="scientific">Salininema proteolyticum</name>
    <dbReference type="NCBI Taxonomy" id="1607685"/>
    <lineage>
        <taxon>Bacteria</taxon>
        <taxon>Bacillati</taxon>
        <taxon>Actinomycetota</taxon>
        <taxon>Actinomycetes</taxon>
        <taxon>Glycomycetales</taxon>
        <taxon>Glycomycetaceae</taxon>
        <taxon>Salininema</taxon>
    </lineage>
</organism>
<evidence type="ECO:0000256" key="7">
    <source>
        <dbReference type="SAM" id="Phobius"/>
    </source>
</evidence>
<accession>A0ABV8U1A7</accession>
<evidence type="ECO:0000256" key="4">
    <source>
        <dbReference type="ARBA" id="ARBA00022989"/>
    </source>
</evidence>
<dbReference type="CDD" id="cd17324">
    <property type="entry name" value="MFS_NepI_like"/>
    <property type="match status" value="1"/>
</dbReference>
<gene>
    <name evidence="9" type="ORF">ACFPET_13415</name>
</gene>
<evidence type="ECO:0000256" key="6">
    <source>
        <dbReference type="SAM" id="MobiDB-lite"/>
    </source>
</evidence>
<feature type="transmembrane region" description="Helical" evidence="7">
    <location>
        <begin position="326"/>
        <end position="351"/>
    </location>
</feature>
<reference evidence="10" key="1">
    <citation type="journal article" date="2019" name="Int. J. Syst. Evol. Microbiol.">
        <title>The Global Catalogue of Microorganisms (GCM) 10K type strain sequencing project: providing services to taxonomists for standard genome sequencing and annotation.</title>
        <authorList>
            <consortium name="The Broad Institute Genomics Platform"/>
            <consortium name="The Broad Institute Genome Sequencing Center for Infectious Disease"/>
            <person name="Wu L."/>
            <person name="Ma J."/>
        </authorList>
    </citation>
    <scope>NUCLEOTIDE SEQUENCE [LARGE SCALE GENOMIC DNA]</scope>
    <source>
        <strain evidence="10">IBRC-M 10908</strain>
    </source>
</reference>
<dbReference type="InterPro" id="IPR020846">
    <property type="entry name" value="MFS_dom"/>
</dbReference>
<feature type="transmembrane region" description="Helical" evidence="7">
    <location>
        <begin position="70"/>
        <end position="96"/>
    </location>
</feature>
<dbReference type="PANTHER" id="PTHR43124">
    <property type="entry name" value="PURINE EFFLUX PUMP PBUE"/>
    <property type="match status" value="1"/>
</dbReference>
<proteinExistence type="predicted"/>
<evidence type="ECO:0000259" key="8">
    <source>
        <dbReference type="PROSITE" id="PS50850"/>
    </source>
</evidence>
<feature type="transmembrane region" description="Helical" evidence="7">
    <location>
        <begin position="156"/>
        <end position="178"/>
    </location>
</feature>
<protein>
    <submittedName>
        <fullName evidence="9">MFS transporter</fullName>
    </submittedName>
</protein>
<evidence type="ECO:0000256" key="3">
    <source>
        <dbReference type="ARBA" id="ARBA00022692"/>
    </source>
</evidence>
<keyword evidence="10" id="KW-1185">Reference proteome</keyword>
<dbReference type="Proteomes" id="UP001595823">
    <property type="component" value="Unassembled WGS sequence"/>
</dbReference>
<feature type="transmembrane region" description="Helical" evidence="7">
    <location>
        <begin position="357"/>
        <end position="376"/>
    </location>
</feature>
<feature type="transmembrane region" description="Helical" evidence="7">
    <location>
        <begin position="102"/>
        <end position="121"/>
    </location>
</feature>
<dbReference type="PROSITE" id="PS50850">
    <property type="entry name" value="MFS"/>
    <property type="match status" value="1"/>
</dbReference>
<comment type="subcellular location">
    <subcellularLocation>
        <location evidence="1">Cell membrane</location>
        <topology evidence="1">Multi-pass membrane protein</topology>
    </subcellularLocation>
</comment>
<dbReference type="InterPro" id="IPR011701">
    <property type="entry name" value="MFS"/>
</dbReference>
<evidence type="ECO:0000313" key="9">
    <source>
        <dbReference type="EMBL" id="MFC4336200.1"/>
    </source>
</evidence>
<keyword evidence="5 7" id="KW-0472">Membrane</keyword>
<feature type="region of interest" description="Disordered" evidence="6">
    <location>
        <begin position="379"/>
        <end position="408"/>
    </location>
</feature>
<dbReference type="SUPFAM" id="SSF103473">
    <property type="entry name" value="MFS general substrate transporter"/>
    <property type="match status" value="1"/>
</dbReference>
<feature type="transmembrane region" description="Helical" evidence="7">
    <location>
        <begin position="199"/>
        <end position="223"/>
    </location>
</feature>
<dbReference type="Pfam" id="PF07690">
    <property type="entry name" value="MFS_1"/>
    <property type="match status" value="1"/>
</dbReference>
<sequence>MPLVLISLAAGTFAIGTTEFVVAGILPEIAAEYGTSLPAAGSLVSVYALGMVVGAPLLTALTVRMPRKGLILGLLALFVAGNLVSAFAPSLAVLVVGRVMSAFAGGAFAGTGIAVATRFVPPEKKARAVAFVFMGLSVANVVGVPLGTVVGQNLGWRYAFLIVTAIGVLSMAGVALTMERLPRPQGTGLGGELAVFRKGEVWAAIAATALGWAPMLAVLTYIAPVVTEVAGGPETLVAGIMLLFGAGMLAGTPLGGRLAERNLFQGLLWALVAVAALSASFTFMARSPLTLAVAVAAFGVATSATLPLLQTWVIGEAAGAEGLASAANISAFNIGNALGPFLGGAAVSAGLGRLSPSWIATGLAASAVVVVGLVAASRNRSGDPAGTADPEPRRNLPAQSREPERSGR</sequence>
<keyword evidence="3 7" id="KW-0812">Transmembrane</keyword>
<keyword evidence="2" id="KW-1003">Cell membrane</keyword>
<evidence type="ECO:0000256" key="5">
    <source>
        <dbReference type="ARBA" id="ARBA00023136"/>
    </source>
</evidence>
<evidence type="ECO:0000313" key="10">
    <source>
        <dbReference type="Proteomes" id="UP001595823"/>
    </source>
</evidence>
<feature type="domain" description="Major facilitator superfamily (MFS) profile" evidence="8">
    <location>
        <begin position="4"/>
        <end position="379"/>
    </location>
</feature>
<feature type="transmembrane region" description="Helical" evidence="7">
    <location>
        <begin position="266"/>
        <end position="285"/>
    </location>
</feature>
<dbReference type="PANTHER" id="PTHR43124:SF3">
    <property type="entry name" value="CHLORAMPHENICOL EFFLUX PUMP RV0191"/>
    <property type="match status" value="1"/>
</dbReference>
<feature type="transmembrane region" description="Helical" evidence="7">
    <location>
        <begin position="291"/>
        <end position="314"/>
    </location>
</feature>
<feature type="transmembrane region" description="Helical" evidence="7">
    <location>
        <begin position="39"/>
        <end position="63"/>
    </location>
</feature>
<evidence type="ECO:0000256" key="1">
    <source>
        <dbReference type="ARBA" id="ARBA00004651"/>
    </source>
</evidence>
<name>A0ABV8U1A7_9ACTN</name>
<keyword evidence="4 7" id="KW-1133">Transmembrane helix</keyword>
<dbReference type="RefSeq" id="WP_380621844.1">
    <property type="nucleotide sequence ID" value="NZ_JBHSDK010000016.1"/>
</dbReference>
<feature type="transmembrane region" description="Helical" evidence="7">
    <location>
        <begin position="128"/>
        <end position="150"/>
    </location>
</feature>
<dbReference type="EMBL" id="JBHSDK010000016">
    <property type="protein sequence ID" value="MFC4336200.1"/>
    <property type="molecule type" value="Genomic_DNA"/>
</dbReference>
<feature type="transmembrane region" description="Helical" evidence="7">
    <location>
        <begin position="235"/>
        <end position="254"/>
    </location>
</feature>
<dbReference type="InterPro" id="IPR036259">
    <property type="entry name" value="MFS_trans_sf"/>
</dbReference>
<dbReference type="Gene3D" id="1.20.1250.20">
    <property type="entry name" value="MFS general substrate transporter like domains"/>
    <property type="match status" value="2"/>
</dbReference>
<comment type="caution">
    <text evidence="9">The sequence shown here is derived from an EMBL/GenBank/DDBJ whole genome shotgun (WGS) entry which is preliminary data.</text>
</comment>